<reference evidence="1 2" key="1">
    <citation type="submission" date="2020-04" db="EMBL/GenBank/DDBJ databases">
        <title>The first description of lens atrophy caused by putative novel Shewanella sp. that is a new emerging pathogen for cultured rainbow trout?</title>
        <authorList>
            <person name="Saticioglu I.B."/>
            <person name="Duman M."/>
            <person name="Altun S."/>
        </authorList>
    </citation>
    <scope>NUCLEOTIDE SEQUENCE [LARGE SCALE GENOMIC DNA]</scope>
    <source>
        <strain evidence="1 2">S-1</strain>
    </source>
</reference>
<comment type="caution">
    <text evidence="1">The sequence shown here is derived from an EMBL/GenBank/DDBJ whole genome shotgun (WGS) entry which is preliminary data.</text>
</comment>
<proteinExistence type="predicted"/>
<keyword evidence="2" id="KW-1185">Reference proteome</keyword>
<protein>
    <submittedName>
        <fullName evidence="1">Uncharacterized protein</fullName>
    </submittedName>
</protein>
<dbReference type="EMBL" id="JABAEB010000008">
    <property type="protein sequence ID" value="NLQ24106.1"/>
    <property type="molecule type" value="Genomic_DNA"/>
</dbReference>
<evidence type="ECO:0000313" key="1">
    <source>
        <dbReference type="EMBL" id="NLQ24106.1"/>
    </source>
</evidence>
<sequence>MLIQQLLKKQQLKLTVLTEQGQLQHDLLLMRKRQLAQSSRDFIGSTPGLIVSFSLGCLFQMRHNSTVKLLRSTFGLRWITKLIA</sequence>
<dbReference type="RefSeq" id="WP_113941445.1">
    <property type="nucleotide sequence ID" value="NZ_CP143431.1"/>
</dbReference>
<name>A0ABX1KRA6_9GAMM</name>
<organism evidence="1 2">
    <name type="scientific">Shewanella oncorhynchi</name>
    <dbReference type="NCBI Taxonomy" id="2726434"/>
    <lineage>
        <taxon>Bacteria</taxon>
        <taxon>Pseudomonadati</taxon>
        <taxon>Pseudomonadota</taxon>
        <taxon>Gammaproteobacteria</taxon>
        <taxon>Alteromonadales</taxon>
        <taxon>Shewanellaceae</taxon>
        <taxon>Shewanella</taxon>
    </lineage>
</organism>
<gene>
    <name evidence="1" type="ORF">HGO26_14635</name>
</gene>
<evidence type="ECO:0000313" key="2">
    <source>
        <dbReference type="Proteomes" id="UP000527352"/>
    </source>
</evidence>
<accession>A0ABX1KRA6</accession>
<dbReference type="Proteomes" id="UP000527352">
    <property type="component" value="Unassembled WGS sequence"/>
</dbReference>